<dbReference type="InterPro" id="IPR026502">
    <property type="entry name" value="SLBP1/SLBP2"/>
</dbReference>
<dbReference type="InterPro" id="IPR038294">
    <property type="entry name" value="SLBP_RNA_bind_sf"/>
</dbReference>
<reference evidence="5 6" key="1">
    <citation type="journal article" date="2018" name="Gigascience">
        <title>Genomes of trombidid mites reveal novel predicted allergens and laterally-transferred genes associated with secondary metabolism.</title>
        <authorList>
            <person name="Dong X."/>
            <person name="Chaisiri K."/>
            <person name="Xia D."/>
            <person name="Armstrong S.D."/>
            <person name="Fang Y."/>
            <person name="Donnelly M.J."/>
            <person name="Kadowaki T."/>
            <person name="McGarry J.W."/>
            <person name="Darby A.C."/>
            <person name="Makepeace B.L."/>
        </authorList>
    </citation>
    <scope>NUCLEOTIDE SEQUENCE [LARGE SCALE GENOMIC DNA]</scope>
    <source>
        <strain evidence="5">UoL-WK</strain>
    </source>
</reference>
<feature type="compositionally biased region" description="Polar residues" evidence="3">
    <location>
        <begin position="19"/>
        <end position="33"/>
    </location>
</feature>
<accession>A0A443R2T3</accession>
<evidence type="ECO:0000313" key="6">
    <source>
        <dbReference type="Proteomes" id="UP000285301"/>
    </source>
</evidence>
<evidence type="ECO:0000313" key="5">
    <source>
        <dbReference type="EMBL" id="RWS09567.1"/>
    </source>
</evidence>
<dbReference type="GO" id="GO:0007076">
    <property type="term" value="P:mitotic chromosome condensation"/>
    <property type="evidence" value="ECO:0007669"/>
    <property type="project" value="UniProtKB-ARBA"/>
</dbReference>
<dbReference type="EMBL" id="NCKU01002449">
    <property type="protein sequence ID" value="RWS09567.1"/>
    <property type="molecule type" value="Genomic_DNA"/>
</dbReference>
<dbReference type="GO" id="GO:0071204">
    <property type="term" value="C:histone pre-mRNA 3'end processing complex"/>
    <property type="evidence" value="ECO:0007669"/>
    <property type="project" value="TreeGrafter"/>
</dbReference>
<feature type="compositionally biased region" description="Basic residues" evidence="3">
    <location>
        <begin position="1"/>
        <end position="12"/>
    </location>
</feature>
<dbReference type="STRING" id="1965070.A0A443R2T3"/>
<gene>
    <name evidence="5" type="ORF">B4U79_02836</name>
</gene>
<comment type="caution">
    <text evidence="5">The sequence shown here is derived from an EMBL/GenBank/DDBJ whole genome shotgun (WGS) entry which is preliminary data.</text>
</comment>
<dbReference type="GO" id="GO:0071207">
    <property type="term" value="F:histone pre-mRNA stem-loop binding"/>
    <property type="evidence" value="ECO:0007669"/>
    <property type="project" value="TreeGrafter"/>
</dbReference>
<organism evidence="5 6">
    <name type="scientific">Dinothrombium tinctorium</name>
    <dbReference type="NCBI Taxonomy" id="1965070"/>
    <lineage>
        <taxon>Eukaryota</taxon>
        <taxon>Metazoa</taxon>
        <taxon>Ecdysozoa</taxon>
        <taxon>Arthropoda</taxon>
        <taxon>Chelicerata</taxon>
        <taxon>Arachnida</taxon>
        <taxon>Acari</taxon>
        <taxon>Acariformes</taxon>
        <taxon>Trombidiformes</taxon>
        <taxon>Prostigmata</taxon>
        <taxon>Anystina</taxon>
        <taxon>Parasitengona</taxon>
        <taxon>Trombidioidea</taxon>
        <taxon>Trombidiidae</taxon>
        <taxon>Dinothrombium</taxon>
    </lineage>
</organism>
<protein>
    <submittedName>
        <fullName evidence="5">Histone RNA hairpin-binding protein-like protein</fullName>
    </submittedName>
</protein>
<dbReference type="InterPro" id="IPR029344">
    <property type="entry name" value="SLBP_RNA_bind"/>
</dbReference>
<evidence type="ECO:0000256" key="3">
    <source>
        <dbReference type="SAM" id="MobiDB-lite"/>
    </source>
</evidence>
<feature type="compositionally biased region" description="Low complexity" evidence="3">
    <location>
        <begin position="34"/>
        <end position="43"/>
    </location>
</feature>
<evidence type="ECO:0000259" key="4">
    <source>
        <dbReference type="Pfam" id="PF15247"/>
    </source>
</evidence>
<dbReference type="Pfam" id="PF15247">
    <property type="entry name" value="SLBP_RNA_bind"/>
    <property type="match status" value="1"/>
</dbReference>
<dbReference type="Gene3D" id="1.10.8.1120">
    <property type="entry name" value="Histone RNA hairpin-binding protein RNA-binding domain"/>
    <property type="match status" value="1"/>
</dbReference>
<dbReference type="OrthoDB" id="265795at2759"/>
<evidence type="ECO:0000256" key="2">
    <source>
        <dbReference type="ARBA" id="ARBA00022884"/>
    </source>
</evidence>
<dbReference type="FunFam" id="1.10.8.1120:FF:000001">
    <property type="entry name" value="Histone RNA hairpin-binding protein-like"/>
    <property type="match status" value="1"/>
</dbReference>
<sequence>MRSRSRSRTRSPAKREAVLSQTHSPEAFSSPNTSGLGSSVSRSSKSRFLHNITNRSWIELVEEDEEQFWGTLSEVNAERSTINDLLDEDIAANNVVEAKSEGDAMQEKSEGEMQWSREAQSSPIKVKKRMEFETDLKALERKQKQIDYGKNTIGYQNYLKAVPKFKRSQNDLHTPNKYIKYSRRSWDMQIKIWRKFLHRYDPAGIGEDSEFDIDVSDIMSDMCSSLSGSRSDICMRSSPSKFSIHSYDEFPPLSSTPMPNNSAQTTPSKATDAAAKVMLVNDDAALIDENTVLDLIVNSDKPVAVEEKVNAKDEKSVETGTKDTMAISDTLDEDTVTDAKVNNEKVATEERVKEEKSAENGEKMVEAVDESTLGEEFYKNFKTDITLKN</sequence>
<keyword evidence="6" id="KW-1185">Reference proteome</keyword>
<name>A0A443R2T3_9ACAR</name>
<evidence type="ECO:0000256" key="1">
    <source>
        <dbReference type="ARBA" id="ARBA00006151"/>
    </source>
</evidence>
<dbReference type="AlphaFoldDB" id="A0A443R2T3"/>
<feature type="domain" description="Histone RNA hairpin-binding protein RNA-binding" evidence="4">
    <location>
        <begin position="135"/>
        <end position="202"/>
    </location>
</feature>
<dbReference type="PANTHER" id="PTHR17408">
    <property type="entry name" value="HISTONE RNA HAIRPIN-BINDING PROTEIN"/>
    <property type="match status" value="1"/>
</dbReference>
<proteinExistence type="inferred from homology"/>
<dbReference type="Proteomes" id="UP000285301">
    <property type="component" value="Unassembled WGS sequence"/>
</dbReference>
<keyword evidence="2" id="KW-0694">RNA-binding</keyword>
<dbReference type="GO" id="GO:0003729">
    <property type="term" value="F:mRNA binding"/>
    <property type="evidence" value="ECO:0007669"/>
    <property type="project" value="InterPro"/>
</dbReference>
<dbReference type="GO" id="GO:0006398">
    <property type="term" value="P:mRNA 3'-end processing by stem-loop binding and cleavage"/>
    <property type="evidence" value="ECO:0007669"/>
    <property type="project" value="TreeGrafter"/>
</dbReference>
<feature type="region of interest" description="Disordered" evidence="3">
    <location>
        <begin position="1"/>
        <end position="45"/>
    </location>
</feature>
<comment type="similarity">
    <text evidence="1">Belongs to the SLBP family.</text>
</comment>
<dbReference type="GO" id="GO:0005737">
    <property type="term" value="C:cytoplasm"/>
    <property type="evidence" value="ECO:0007669"/>
    <property type="project" value="TreeGrafter"/>
</dbReference>
<dbReference type="PANTHER" id="PTHR17408:SF0">
    <property type="entry name" value="HISTONE RNA HAIRPIN-BINDING PROTEIN"/>
    <property type="match status" value="1"/>
</dbReference>
<dbReference type="GO" id="GO:0051028">
    <property type="term" value="P:mRNA transport"/>
    <property type="evidence" value="ECO:0007669"/>
    <property type="project" value="TreeGrafter"/>
</dbReference>